<dbReference type="OrthoDB" id="1919314at2"/>
<proteinExistence type="predicted"/>
<dbReference type="PANTHER" id="PTHR34219">
    <property type="entry name" value="IRON-REGULATED INNER MEMBRANE PROTEIN-RELATED"/>
    <property type="match status" value="1"/>
</dbReference>
<dbReference type="InterPro" id="IPR005625">
    <property type="entry name" value="PepSY-ass_TM"/>
</dbReference>
<dbReference type="Proteomes" id="UP000030012">
    <property type="component" value="Unassembled WGS sequence"/>
</dbReference>
<dbReference type="PANTHER" id="PTHR34219:SF3">
    <property type="entry name" value="BLL7967 PROTEIN"/>
    <property type="match status" value="1"/>
</dbReference>
<organism evidence="2 3">
    <name type="scientific">Clostridium novyi A str. 4552</name>
    <dbReference type="NCBI Taxonomy" id="1444289"/>
    <lineage>
        <taxon>Bacteria</taxon>
        <taxon>Bacillati</taxon>
        <taxon>Bacillota</taxon>
        <taxon>Clostridia</taxon>
        <taxon>Eubacteriales</taxon>
        <taxon>Clostridiaceae</taxon>
        <taxon>Clostridium</taxon>
    </lineage>
</organism>
<feature type="transmembrane region" description="Helical" evidence="1">
    <location>
        <begin position="20"/>
        <end position="38"/>
    </location>
</feature>
<keyword evidence="1" id="KW-1133">Transmembrane helix</keyword>
<accession>A0A0A0I4L7</accession>
<keyword evidence="1" id="KW-0812">Transmembrane</keyword>
<dbReference type="Pfam" id="PF03929">
    <property type="entry name" value="PepSY_TM"/>
    <property type="match status" value="1"/>
</dbReference>
<dbReference type="RefSeq" id="WP_039255031.1">
    <property type="nucleotide sequence ID" value="NZ_JENJ01000024.1"/>
</dbReference>
<protein>
    <submittedName>
        <fullName evidence="2">Peptidase</fullName>
    </submittedName>
</protein>
<name>A0A0A0I4L7_CLONO</name>
<dbReference type="AlphaFoldDB" id="A0A0A0I4L7"/>
<feature type="transmembrane region" description="Helical" evidence="1">
    <location>
        <begin position="144"/>
        <end position="162"/>
    </location>
</feature>
<gene>
    <name evidence="2" type="ORF">Z968_06845</name>
</gene>
<evidence type="ECO:0000256" key="1">
    <source>
        <dbReference type="SAM" id="Phobius"/>
    </source>
</evidence>
<keyword evidence="1" id="KW-0472">Membrane</keyword>
<comment type="caution">
    <text evidence="2">The sequence shown here is derived from an EMBL/GenBank/DDBJ whole genome shotgun (WGS) entry which is preliminary data.</text>
</comment>
<dbReference type="EMBL" id="JENJ01000024">
    <property type="protein sequence ID" value="KGM96339.1"/>
    <property type="molecule type" value="Genomic_DNA"/>
</dbReference>
<evidence type="ECO:0000313" key="3">
    <source>
        <dbReference type="Proteomes" id="UP000030012"/>
    </source>
</evidence>
<reference evidence="2 3" key="1">
    <citation type="submission" date="2014-01" db="EMBL/GenBank/DDBJ databases">
        <title>Plasmidome dynamics in the species complex Clostridium novyi sensu lato converts strains of independent lineages into distinctly different pathogens.</title>
        <authorList>
            <person name="Skarin H."/>
            <person name="Segerman B."/>
        </authorList>
    </citation>
    <scope>NUCLEOTIDE SEQUENCE [LARGE SCALE GENOMIC DNA]</scope>
    <source>
        <strain evidence="2 3">4552</strain>
    </source>
</reference>
<sequence length="173" mass="19483">MFKSSSVNKTNRNLHRWLGIIPAIIFLMVSITGILLIFSKQLSLSPKMQKGVQSELSAAIPVEQVIKTSMDLKNENLKTLKDIKRVEFHPLNRIYKVRTKSGFEVQIDMSTGKVLKAEKSISSTILSLHTGAFFGTWFKEYIVGGSSVALIIVTVTGVYLFVDPIVRRKRRNN</sequence>
<evidence type="ECO:0000313" key="2">
    <source>
        <dbReference type="EMBL" id="KGM96339.1"/>
    </source>
</evidence>